<dbReference type="Pfam" id="PF03747">
    <property type="entry name" value="ADP_ribosyl_GH"/>
    <property type="match status" value="1"/>
</dbReference>
<feature type="binding site" evidence="1">
    <location>
        <position position="51"/>
    </location>
    <ligand>
        <name>Mg(2+)</name>
        <dbReference type="ChEBI" id="CHEBI:18420"/>
        <label>1</label>
    </ligand>
</feature>
<keyword evidence="4" id="KW-1185">Reference proteome</keyword>
<keyword evidence="3" id="KW-0378">Hydrolase</keyword>
<comment type="caution">
    <text evidence="3">The sequence shown here is derived from an EMBL/GenBank/DDBJ whole genome shotgun (WGS) entry which is preliminary data.</text>
</comment>
<dbReference type="PANTHER" id="PTHR16222">
    <property type="entry name" value="ADP-RIBOSYLGLYCOHYDROLASE"/>
    <property type="match status" value="1"/>
</dbReference>
<reference evidence="3 4" key="1">
    <citation type="submission" date="2020-08" db="EMBL/GenBank/DDBJ databases">
        <title>Genomic Encyclopedia of Type Strains, Phase III (KMG-III): the genomes of soil and plant-associated and newly described type strains.</title>
        <authorList>
            <person name="Whitman W."/>
        </authorList>
    </citation>
    <scope>NUCLEOTIDE SEQUENCE [LARGE SCALE GENOMIC DNA]</scope>
    <source>
        <strain evidence="3 4">CECT 8075</strain>
    </source>
</reference>
<comment type="cofactor">
    <cofactor evidence="1">
        <name>Mg(2+)</name>
        <dbReference type="ChEBI" id="CHEBI:18420"/>
    </cofactor>
    <text evidence="1">Binds 2 magnesium ions per subunit.</text>
</comment>
<dbReference type="InterPro" id="IPR005502">
    <property type="entry name" value="Ribosyl_crysJ1"/>
</dbReference>
<evidence type="ECO:0000256" key="1">
    <source>
        <dbReference type="PIRSR" id="PIRSR605502-1"/>
    </source>
</evidence>
<dbReference type="GO" id="GO:0046872">
    <property type="term" value="F:metal ion binding"/>
    <property type="evidence" value="ECO:0007669"/>
    <property type="project" value="UniProtKB-KW"/>
</dbReference>
<feature type="binding site" evidence="1">
    <location>
        <position position="52"/>
    </location>
    <ligand>
        <name>Mg(2+)</name>
        <dbReference type="ChEBI" id="CHEBI:18420"/>
        <label>1</label>
    </ligand>
</feature>
<gene>
    <name evidence="3" type="ORF">FHS27_002180</name>
</gene>
<dbReference type="SUPFAM" id="SSF101478">
    <property type="entry name" value="ADP-ribosylglycohydrolase"/>
    <property type="match status" value="1"/>
</dbReference>
<dbReference type="GO" id="GO:0016787">
    <property type="term" value="F:hydrolase activity"/>
    <property type="evidence" value="ECO:0007669"/>
    <property type="project" value="UniProtKB-KW"/>
</dbReference>
<accession>A0A7W5DXJ6</accession>
<proteinExistence type="predicted"/>
<dbReference type="InterPro" id="IPR036705">
    <property type="entry name" value="Ribosyl_crysJ1_sf"/>
</dbReference>
<name>A0A7W5DXJ6_9BACT</name>
<dbReference type="Gene3D" id="1.10.4080.10">
    <property type="entry name" value="ADP-ribosylation/Crystallin J1"/>
    <property type="match status" value="1"/>
</dbReference>
<dbReference type="Proteomes" id="UP000536179">
    <property type="component" value="Unassembled WGS sequence"/>
</dbReference>
<feature type="binding site" evidence="1">
    <location>
        <position position="285"/>
    </location>
    <ligand>
        <name>Mg(2+)</name>
        <dbReference type="ChEBI" id="CHEBI:18420"/>
        <label>1</label>
    </ligand>
</feature>
<dbReference type="AlphaFoldDB" id="A0A7W5DXJ6"/>
<dbReference type="RefSeq" id="WP_184304834.1">
    <property type="nucleotide sequence ID" value="NZ_JACHXU010000006.1"/>
</dbReference>
<dbReference type="InterPro" id="IPR050792">
    <property type="entry name" value="ADP-ribosylglycohydrolase"/>
</dbReference>
<keyword evidence="1" id="KW-0479">Metal-binding</keyword>
<sequence length="384" mass="41727">MTDSIIGCVLGTAVGDALGLPYEGLSRGRARRMLGTPSRHRFFFTRGMISDDTEHTCMVAQSLIESGNDVNEFARQFAKRIRWWMLAFPAGVGKATALSGMRLWLGAKLPYDPIDPEHDGTDASPQRDATRSTKGSCGVFSAGNGPAMRAAIFGAAFDDLELMLRFVRVSTRLTHSDPKAEYGAIVIALAAYESRTATKIDANQWLRNVVETLGNDAEELCTLLTHAVQSVASGESTSQFAESMNLANGITGYTYHTVPAAIHAWLSNPENFRIAVTTMIECGGDADTTAAIVGGIVGCRVGCEGIPKEWIDGISDWPRSVRWMTNLAETLSSAQSEREQSSLCSVENSHRIAPRVNPLAILVRNLAFLLIVLFHGFRRLAPPY</sequence>
<feature type="binding site" evidence="1">
    <location>
        <position position="288"/>
    </location>
    <ligand>
        <name>Mg(2+)</name>
        <dbReference type="ChEBI" id="CHEBI:18420"/>
        <label>1</label>
    </ligand>
</feature>
<dbReference type="PANTHER" id="PTHR16222:SF12">
    <property type="entry name" value="ADP-RIBOSYLGLYCOHYDROLASE-RELATED"/>
    <property type="match status" value="1"/>
</dbReference>
<evidence type="ECO:0000313" key="4">
    <source>
        <dbReference type="Proteomes" id="UP000536179"/>
    </source>
</evidence>
<evidence type="ECO:0000313" key="3">
    <source>
        <dbReference type="EMBL" id="MBB3206371.1"/>
    </source>
</evidence>
<evidence type="ECO:0000256" key="2">
    <source>
        <dbReference type="SAM" id="MobiDB-lite"/>
    </source>
</evidence>
<keyword evidence="1" id="KW-0460">Magnesium</keyword>
<feature type="region of interest" description="Disordered" evidence="2">
    <location>
        <begin position="115"/>
        <end position="135"/>
    </location>
</feature>
<feature type="binding site" evidence="1">
    <location>
        <position position="287"/>
    </location>
    <ligand>
        <name>Mg(2+)</name>
        <dbReference type="ChEBI" id="CHEBI:18420"/>
        <label>1</label>
    </ligand>
</feature>
<dbReference type="EMBL" id="JACHXU010000006">
    <property type="protein sequence ID" value="MBB3206371.1"/>
    <property type="molecule type" value="Genomic_DNA"/>
</dbReference>
<organism evidence="3 4">
    <name type="scientific">Aporhodopirellula rubra</name>
    <dbReference type="NCBI Taxonomy" id="980271"/>
    <lineage>
        <taxon>Bacteria</taxon>
        <taxon>Pseudomonadati</taxon>
        <taxon>Planctomycetota</taxon>
        <taxon>Planctomycetia</taxon>
        <taxon>Pirellulales</taxon>
        <taxon>Pirellulaceae</taxon>
        <taxon>Aporhodopirellula</taxon>
    </lineage>
</organism>
<feature type="binding site" evidence="1">
    <location>
        <position position="50"/>
    </location>
    <ligand>
        <name>Mg(2+)</name>
        <dbReference type="ChEBI" id="CHEBI:18420"/>
        <label>1</label>
    </ligand>
</feature>
<protein>
    <submittedName>
        <fullName evidence="3">ADP-ribosylglycohydrolase</fullName>
    </submittedName>
</protein>